<sequence length="337" mass="37083">MMARKLIYSILAITIVGNLVATSSISQAAPACHVIAPIIDKDPKGLNIRNDPMKDIISKIPYSDYTATTTVHIIDAKQGWLKIDEWSDGSVTATLKDQAWIYGSLIATARAVYDKPICQNCDNPKKIGQLREDAKVKILNCNEYGWLFAQGISTEGEELEGWLPPYNESPSRATATPLNQTDEPKTEGRCYHAKGYITDQDHNGLNIRAEPYVKAEVISKIPHNDYSITSIVDIADAQNGWLKLRQWTDGAVITTFAGNAWIYGKLVATLVKLGGDNNIYAAAVHTARKGGQFVPGRVVNVLDCGNEWLFVQGQSTEGKRVKGWLSPYGQSLIPYAE</sequence>
<reference evidence="3 4" key="1">
    <citation type="journal article" date="2014" name="ISME J.">
        <title>Ecophysiology of Thioploca ingrica as revealed by the complete genome sequence supplemented with proteomic evidence.</title>
        <authorList>
            <person name="Kojima H."/>
            <person name="Ogura Y."/>
            <person name="Yamamoto N."/>
            <person name="Togashi T."/>
            <person name="Mori H."/>
            <person name="Watanabe T."/>
            <person name="Nemoto F."/>
            <person name="Kurokawa K."/>
            <person name="Hayashi T."/>
            <person name="Fukui M."/>
        </authorList>
    </citation>
    <scope>NUCLEOTIDE SEQUENCE [LARGE SCALE GENOMIC DNA]</scope>
</reference>
<name>A0A090BW30_9GAMM</name>
<gene>
    <name evidence="3" type="ORF">THII_3594</name>
</gene>
<evidence type="ECO:0000313" key="3">
    <source>
        <dbReference type="EMBL" id="BAP57891.1"/>
    </source>
</evidence>
<evidence type="ECO:0000256" key="1">
    <source>
        <dbReference type="SAM" id="MobiDB-lite"/>
    </source>
</evidence>
<dbReference type="KEGG" id="tig:THII_3594"/>
<evidence type="ECO:0008006" key="5">
    <source>
        <dbReference type="Google" id="ProtNLM"/>
    </source>
</evidence>
<accession>A0A090BW30</accession>
<feature type="compositionally biased region" description="Polar residues" evidence="1">
    <location>
        <begin position="168"/>
        <end position="181"/>
    </location>
</feature>
<keyword evidence="4" id="KW-1185">Reference proteome</keyword>
<protein>
    <recommendedName>
        <fullName evidence="5">SH3b domain-containing protein</fullName>
    </recommendedName>
</protein>
<evidence type="ECO:0000313" key="4">
    <source>
        <dbReference type="Proteomes" id="UP000031623"/>
    </source>
</evidence>
<dbReference type="AlphaFoldDB" id="A0A090BW30"/>
<evidence type="ECO:0000256" key="2">
    <source>
        <dbReference type="SAM" id="SignalP"/>
    </source>
</evidence>
<feature type="chain" id="PRO_5001853442" description="SH3b domain-containing protein" evidence="2">
    <location>
        <begin position="29"/>
        <end position="337"/>
    </location>
</feature>
<dbReference type="HOGENOM" id="CLU_823704_0_0_6"/>
<keyword evidence="2" id="KW-0732">Signal</keyword>
<dbReference type="OrthoDB" id="510314at2"/>
<dbReference type="EMBL" id="AP014633">
    <property type="protein sequence ID" value="BAP57891.1"/>
    <property type="molecule type" value="Genomic_DNA"/>
</dbReference>
<feature type="signal peptide" evidence="2">
    <location>
        <begin position="1"/>
        <end position="28"/>
    </location>
</feature>
<dbReference type="STRING" id="40754.THII_3594"/>
<proteinExistence type="predicted"/>
<organism evidence="3 4">
    <name type="scientific">Thioploca ingrica</name>
    <dbReference type="NCBI Taxonomy" id="40754"/>
    <lineage>
        <taxon>Bacteria</taxon>
        <taxon>Pseudomonadati</taxon>
        <taxon>Pseudomonadota</taxon>
        <taxon>Gammaproteobacteria</taxon>
        <taxon>Thiotrichales</taxon>
        <taxon>Thiotrichaceae</taxon>
        <taxon>Thioploca</taxon>
    </lineage>
</organism>
<feature type="region of interest" description="Disordered" evidence="1">
    <location>
        <begin position="166"/>
        <end position="186"/>
    </location>
</feature>
<dbReference type="Proteomes" id="UP000031623">
    <property type="component" value="Chromosome"/>
</dbReference>